<evidence type="ECO:0000313" key="4">
    <source>
        <dbReference type="Proteomes" id="UP000252770"/>
    </source>
</evidence>
<accession>A0A367YY51</accession>
<reference evidence="3 4" key="1">
    <citation type="submission" date="2018-07" db="EMBL/GenBank/DDBJ databases">
        <title>Desertimonas flava gen. nov. sp. nov.</title>
        <authorList>
            <person name="Liu S."/>
        </authorList>
    </citation>
    <scope>NUCLEOTIDE SEQUENCE [LARGE SCALE GENOMIC DNA]</scope>
    <source>
        <strain evidence="3 4">16Sb5-5</strain>
    </source>
</reference>
<dbReference type="RefSeq" id="WP_114126128.1">
    <property type="nucleotide sequence ID" value="NZ_QOUI01000004.1"/>
</dbReference>
<dbReference type="InterPro" id="IPR034660">
    <property type="entry name" value="DinB/YfiT-like"/>
</dbReference>
<gene>
    <name evidence="3" type="ORF">DT076_07970</name>
</gene>
<dbReference type="Gene3D" id="1.20.120.450">
    <property type="entry name" value="dinb family like domain"/>
    <property type="match status" value="1"/>
</dbReference>
<dbReference type="InterPro" id="IPR017520">
    <property type="entry name" value="CHP03086"/>
</dbReference>
<protein>
    <submittedName>
        <fullName evidence="3">TIGR03086 family protein</fullName>
    </submittedName>
</protein>
<feature type="compositionally biased region" description="Acidic residues" evidence="1">
    <location>
        <begin position="187"/>
        <end position="196"/>
    </location>
</feature>
<keyword evidence="4" id="KW-1185">Reference proteome</keyword>
<name>A0A367YY51_9ACTN</name>
<dbReference type="InterPro" id="IPR024344">
    <property type="entry name" value="MDMPI_metal-binding"/>
</dbReference>
<evidence type="ECO:0000313" key="3">
    <source>
        <dbReference type="EMBL" id="RCK69942.1"/>
    </source>
</evidence>
<dbReference type="Pfam" id="PF11716">
    <property type="entry name" value="MDMPI_N"/>
    <property type="match status" value="1"/>
</dbReference>
<feature type="domain" description="Mycothiol-dependent maleylpyruvate isomerase metal-binding" evidence="2">
    <location>
        <begin position="12"/>
        <end position="115"/>
    </location>
</feature>
<comment type="caution">
    <text evidence="3">The sequence shown here is derived from an EMBL/GenBank/DDBJ whole genome shotgun (WGS) entry which is preliminary data.</text>
</comment>
<evidence type="ECO:0000256" key="1">
    <source>
        <dbReference type="SAM" id="MobiDB-lite"/>
    </source>
</evidence>
<dbReference type="AlphaFoldDB" id="A0A367YY51"/>
<sequence length="196" mass="20697">MARGNDQVAALSAAMEQMAIILAGVREEHRRLPTPCAGWDVEALVGHVVAGPRNFALMGGGGTPDWDARQEVPLQEAATRFRTGADELWESWQQGDSGNGLAGFAAAEFAVHAWDLARATGQSIQLDPAVAQAALAVMQESLTEENRGDAFGAEVPVSQNEPAYARLAAFAGRDPHRYGVEEASSADSDEGDVPTP</sequence>
<dbReference type="SUPFAM" id="SSF109854">
    <property type="entry name" value="DinB/YfiT-like putative metalloenzymes"/>
    <property type="match status" value="1"/>
</dbReference>
<dbReference type="NCBIfam" id="TIGR03086">
    <property type="entry name" value="TIGR03086 family metal-binding protein"/>
    <property type="match status" value="1"/>
</dbReference>
<organism evidence="3 4">
    <name type="scientific">Desertihabitans brevis</name>
    <dbReference type="NCBI Taxonomy" id="2268447"/>
    <lineage>
        <taxon>Bacteria</taxon>
        <taxon>Bacillati</taxon>
        <taxon>Actinomycetota</taxon>
        <taxon>Actinomycetes</taxon>
        <taxon>Propionibacteriales</taxon>
        <taxon>Propionibacteriaceae</taxon>
        <taxon>Desertihabitans</taxon>
    </lineage>
</organism>
<dbReference type="InterPro" id="IPR017517">
    <property type="entry name" value="Maleyloyr_isom"/>
</dbReference>
<dbReference type="Proteomes" id="UP000252770">
    <property type="component" value="Unassembled WGS sequence"/>
</dbReference>
<dbReference type="EMBL" id="QOUI01000004">
    <property type="protein sequence ID" value="RCK69942.1"/>
    <property type="molecule type" value="Genomic_DNA"/>
</dbReference>
<proteinExistence type="predicted"/>
<dbReference type="GO" id="GO:0046872">
    <property type="term" value="F:metal ion binding"/>
    <property type="evidence" value="ECO:0007669"/>
    <property type="project" value="InterPro"/>
</dbReference>
<feature type="region of interest" description="Disordered" evidence="1">
    <location>
        <begin position="176"/>
        <end position="196"/>
    </location>
</feature>
<dbReference type="NCBIfam" id="TIGR03083">
    <property type="entry name" value="maleylpyruvate isomerase family mycothiol-dependent enzyme"/>
    <property type="match status" value="1"/>
</dbReference>
<evidence type="ECO:0000259" key="2">
    <source>
        <dbReference type="Pfam" id="PF11716"/>
    </source>
</evidence>